<name>A0A4R5MCS0_9BURK</name>
<comment type="caution">
    <text evidence="1">The sequence shown here is derived from an EMBL/GenBank/DDBJ whole genome shotgun (WGS) entry which is preliminary data.</text>
</comment>
<dbReference type="RefSeq" id="WP_133195014.1">
    <property type="nucleotide sequence ID" value="NZ_JBHUCW010000018.1"/>
</dbReference>
<accession>A0A4R5MCS0</accession>
<keyword evidence="2" id="KW-1185">Reference proteome</keyword>
<organism evidence="1 2">
    <name type="scientific">Paraburkholderia silviterrae</name>
    <dbReference type="NCBI Taxonomy" id="2528715"/>
    <lineage>
        <taxon>Bacteria</taxon>
        <taxon>Pseudomonadati</taxon>
        <taxon>Pseudomonadota</taxon>
        <taxon>Betaproteobacteria</taxon>
        <taxon>Burkholderiales</taxon>
        <taxon>Burkholderiaceae</taxon>
        <taxon>Paraburkholderia</taxon>
    </lineage>
</organism>
<proteinExistence type="predicted"/>
<evidence type="ECO:0000313" key="2">
    <source>
        <dbReference type="Proteomes" id="UP000295722"/>
    </source>
</evidence>
<reference evidence="1 2" key="1">
    <citation type="submission" date="2019-03" db="EMBL/GenBank/DDBJ databases">
        <title>Paraburkholderia sp. 4M-K11, isolated from subtropical forest soil.</title>
        <authorList>
            <person name="Gao Z.-H."/>
            <person name="Qiu L.-H."/>
        </authorList>
    </citation>
    <scope>NUCLEOTIDE SEQUENCE [LARGE SCALE GENOMIC DNA]</scope>
    <source>
        <strain evidence="1 2">4M-K11</strain>
    </source>
</reference>
<sequence length="71" mass="8081">MSRFVLVFRGPGEIPQDELRLIREHAGVRILDMRPSKAVVLEVDGPASDLLADVKKLKHWVASEQRTYRLA</sequence>
<dbReference type="AlphaFoldDB" id="A0A4R5MCS0"/>
<evidence type="ECO:0000313" key="1">
    <source>
        <dbReference type="EMBL" id="TDG24169.1"/>
    </source>
</evidence>
<dbReference type="Proteomes" id="UP000295722">
    <property type="component" value="Unassembled WGS sequence"/>
</dbReference>
<dbReference type="OrthoDB" id="9135209at2"/>
<gene>
    <name evidence="1" type="ORF">EYW47_11770</name>
</gene>
<protein>
    <recommendedName>
        <fullName evidence="3">HMA domain-containing protein</fullName>
    </recommendedName>
</protein>
<evidence type="ECO:0008006" key="3">
    <source>
        <dbReference type="Google" id="ProtNLM"/>
    </source>
</evidence>
<dbReference type="EMBL" id="SMRP01000004">
    <property type="protein sequence ID" value="TDG24169.1"/>
    <property type="molecule type" value="Genomic_DNA"/>
</dbReference>